<dbReference type="InterPro" id="IPR039422">
    <property type="entry name" value="MarR/SlyA-like"/>
</dbReference>
<dbReference type="PROSITE" id="PS50995">
    <property type="entry name" value="HTH_MARR_2"/>
    <property type="match status" value="1"/>
</dbReference>
<dbReference type="SUPFAM" id="SSF46785">
    <property type="entry name" value="Winged helix' DNA-binding domain"/>
    <property type="match status" value="1"/>
</dbReference>
<evidence type="ECO:0000313" key="1">
    <source>
        <dbReference type="EMBL" id="VEV99173.1"/>
    </source>
</evidence>
<dbReference type="AlphaFoldDB" id="A0A1I7C2M6"/>
<dbReference type="Pfam" id="PF12802">
    <property type="entry name" value="MarR_2"/>
    <property type="match status" value="1"/>
</dbReference>
<dbReference type="PANTHER" id="PTHR33164">
    <property type="entry name" value="TRANSCRIPTIONAL REGULATOR, MARR FAMILY"/>
    <property type="match status" value="1"/>
</dbReference>
<name>A0A1I7C2M6_9PSED</name>
<dbReference type="GO" id="GO:0003700">
    <property type="term" value="F:DNA-binding transcription factor activity"/>
    <property type="evidence" value="ECO:0007669"/>
    <property type="project" value="InterPro"/>
</dbReference>
<dbReference type="SMART" id="SM00347">
    <property type="entry name" value="HTH_MARR"/>
    <property type="match status" value="1"/>
</dbReference>
<dbReference type="STRING" id="437900.GCA_001940335_01751"/>
<dbReference type="RefSeq" id="WP_090512214.1">
    <property type="nucleotide sequence ID" value="NZ_FPBC01000006.1"/>
</dbReference>
<organism evidence="1">
    <name type="scientific">Pseudomonas marincola</name>
    <dbReference type="NCBI Taxonomy" id="437900"/>
    <lineage>
        <taxon>Bacteria</taxon>
        <taxon>Pseudomonadati</taxon>
        <taxon>Pseudomonadota</taxon>
        <taxon>Gammaproteobacteria</taxon>
        <taxon>Pseudomonadales</taxon>
        <taxon>Pseudomonadaceae</taxon>
        <taxon>Pseudomonas</taxon>
    </lineage>
</organism>
<protein>
    <submittedName>
        <fullName evidence="1">MarR family transcriptional regulator</fullName>
    </submittedName>
</protein>
<dbReference type="InterPro" id="IPR036390">
    <property type="entry name" value="WH_DNA-bd_sf"/>
</dbReference>
<dbReference type="InterPro" id="IPR036388">
    <property type="entry name" value="WH-like_DNA-bd_sf"/>
</dbReference>
<dbReference type="GO" id="GO:0006950">
    <property type="term" value="P:response to stress"/>
    <property type="evidence" value="ECO:0007669"/>
    <property type="project" value="TreeGrafter"/>
</dbReference>
<dbReference type="Gene3D" id="1.10.10.10">
    <property type="entry name" value="Winged helix-like DNA-binding domain superfamily/Winged helix DNA-binding domain"/>
    <property type="match status" value="1"/>
</dbReference>
<dbReference type="PANTHER" id="PTHR33164:SF87">
    <property type="entry name" value="MULTIPLE ANTIBIOTIC RESISTANCE PROTEIN MARR"/>
    <property type="match status" value="1"/>
</dbReference>
<dbReference type="EMBL" id="LR215729">
    <property type="protein sequence ID" value="VEV99173.1"/>
    <property type="molecule type" value="Genomic_DNA"/>
</dbReference>
<gene>
    <name evidence="1" type="ORF">PMYSY11_4129</name>
</gene>
<accession>A0A1I7C2M6</accession>
<dbReference type="InterPro" id="IPR000835">
    <property type="entry name" value="HTH_MarR-typ"/>
</dbReference>
<sequence>MKKSITQNFKYASIGLLVARAALLKDRLLDKHLAELDVTAAQFKVLIIIAQYELDTPADLCRYLALDSGSMTRMLDRLEQKKLLVRKRCATDRRQVRLALTASGLELAAHLPEVGAAAMGEFVGVLEPEEVQALEASLTKILLAVDDPIVALHIGAK</sequence>
<dbReference type="PRINTS" id="PR00598">
    <property type="entry name" value="HTHMARR"/>
</dbReference>
<proteinExistence type="predicted"/>
<reference evidence="1" key="1">
    <citation type="submission" date="2019-02" db="EMBL/GenBank/DDBJ databases">
        <authorList>
            <consortium name="Genoscope - CEA"/>
            <person name="William W."/>
        </authorList>
    </citation>
    <scope>NUCLEOTIDE SEQUENCE [LARGE SCALE GENOMIC DNA]</scope>
    <source>
        <strain evidence="1">YSy11</strain>
    </source>
</reference>